<feature type="region of interest" description="Disordered" evidence="1">
    <location>
        <begin position="481"/>
        <end position="524"/>
    </location>
</feature>
<evidence type="ECO:0000313" key="3">
    <source>
        <dbReference type="EMBL" id="KAF4730783.1"/>
    </source>
</evidence>
<evidence type="ECO:0000313" key="4">
    <source>
        <dbReference type="Proteomes" id="UP000553632"/>
    </source>
</evidence>
<evidence type="ECO:0000256" key="1">
    <source>
        <dbReference type="SAM" id="MobiDB-lite"/>
    </source>
</evidence>
<feature type="compositionally biased region" description="Low complexity" evidence="1">
    <location>
        <begin position="502"/>
        <end position="522"/>
    </location>
</feature>
<organism evidence="3 4">
    <name type="scientific">Perkinsus olseni</name>
    <name type="common">Perkinsus atlanticus</name>
    <dbReference type="NCBI Taxonomy" id="32597"/>
    <lineage>
        <taxon>Eukaryota</taxon>
        <taxon>Sar</taxon>
        <taxon>Alveolata</taxon>
        <taxon>Perkinsozoa</taxon>
        <taxon>Perkinsea</taxon>
        <taxon>Perkinsida</taxon>
        <taxon>Perkinsidae</taxon>
        <taxon>Perkinsus</taxon>
    </lineage>
</organism>
<feature type="compositionally biased region" description="Basic residues" evidence="1">
    <location>
        <begin position="482"/>
        <end position="498"/>
    </location>
</feature>
<proteinExistence type="predicted"/>
<feature type="domain" description="Integrase catalytic" evidence="2">
    <location>
        <begin position="1"/>
        <end position="164"/>
    </location>
</feature>
<dbReference type="AlphaFoldDB" id="A0A7J6SD85"/>
<dbReference type="GO" id="GO:0015074">
    <property type="term" value="P:DNA integration"/>
    <property type="evidence" value="ECO:0007669"/>
    <property type="project" value="InterPro"/>
</dbReference>
<dbReference type="InterPro" id="IPR012337">
    <property type="entry name" value="RNaseH-like_sf"/>
</dbReference>
<protein>
    <recommendedName>
        <fullName evidence="2">Integrase catalytic domain-containing protein</fullName>
    </recommendedName>
</protein>
<accession>A0A7J6SD85</accession>
<dbReference type="Gene3D" id="3.30.420.10">
    <property type="entry name" value="Ribonuclease H-like superfamily/Ribonuclease H"/>
    <property type="match status" value="1"/>
</dbReference>
<gene>
    <name evidence="3" type="ORF">FOZ63_001396</name>
</gene>
<reference evidence="3 4" key="1">
    <citation type="submission" date="2020-04" db="EMBL/GenBank/DDBJ databases">
        <title>Perkinsus olseni comparative genomics.</title>
        <authorList>
            <person name="Bogema D.R."/>
        </authorList>
    </citation>
    <scope>NUCLEOTIDE SEQUENCE [LARGE SCALE GENOMIC DNA]</scope>
    <source>
        <strain evidence="3 4">ATCC PRA-207</strain>
    </source>
</reference>
<dbReference type="InterPro" id="IPR001584">
    <property type="entry name" value="Integrase_cat-core"/>
</dbReference>
<dbReference type="EMBL" id="JABANO010019066">
    <property type="protein sequence ID" value="KAF4730783.1"/>
    <property type="molecule type" value="Genomic_DNA"/>
</dbReference>
<keyword evidence="4" id="KW-1185">Reference proteome</keyword>
<name>A0A7J6SD85_PEROL</name>
<dbReference type="SUPFAM" id="SSF53098">
    <property type="entry name" value="Ribonuclease H-like"/>
    <property type="match status" value="1"/>
</dbReference>
<dbReference type="GO" id="GO:0003676">
    <property type="term" value="F:nucleic acid binding"/>
    <property type="evidence" value="ECO:0007669"/>
    <property type="project" value="InterPro"/>
</dbReference>
<evidence type="ECO:0000259" key="2">
    <source>
        <dbReference type="PROSITE" id="PS50994"/>
    </source>
</evidence>
<feature type="non-terminal residue" evidence="3">
    <location>
        <position position="651"/>
    </location>
</feature>
<feature type="non-terminal residue" evidence="3">
    <location>
        <position position="1"/>
    </location>
</feature>
<sequence length="651" mass="72398">ELVGIDVMYLPPLKEEGCRFVGIISATCISTEWLRAVPITGFSGQQAAESLDPLFYNTVIPRVLIVDQGSKFIAADTLRSWAAKRQIRLKYFRAASSSLAGWVERPHKGLRDHLRPMLLDKEDPSLVGENNWMTRLPRAVYAWNAASYNSNSVLSPYMMVYGVPPRTPGAELTTDDEELAQLGIDHLIGIPSWTALLQQMNDSRRITRDVTMREYIALWRDLRDKARSSLTRRTKTREVIRVGDFVRILRPKQLASECTIVVSARVSVIRVVDSSHRVSDEYIGNIVLAKNDPPNKDVLLECKESYDRDDSFPDLPATAVTRELHRSEIAKGSLRTENLIEKLSTLPVCSPDNLTIDFIAADKFRSLAAKRQIRLKYFPVASSSLAGWDETKAAAGSTPDEDSKSKSFKDLGSLGFSHPARRCRGKISKLTSRCSRCGNPNNDTDNCQVPDEAGNCQQCRKKEHLPYVCPAAQLVQDVVSKASKKNPTRPTKQQRKSNGKVPSPSASSTPPANAKANNKTTAHLVSNTGPDSYIRVSPANGPVYNSLSPKFFTHHLGGVIVLAFPFNLLGYQWWLATCLYWVSVDLFSMTPVSMAPDTGCLDRMFLLSHQCRQRLISLYPRQGRGSSAILGSKCVTFVKDTFLLALNYPST</sequence>
<dbReference type="InterPro" id="IPR036397">
    <property type="entry name" value="RNaseH_sf"/>
</dbReference>
<comment type="caution">
    <text evidence="3">The sequence shown here is derived from an EMBL/GenBank/DDBJ whole genome shotgun (WGS) entry which is preliminary data.</text>
</comment>
<dbReference type="Proteomes" id="UP000553632">
    <property type="component" value="Unassembled WGS sequence"/>
</dbReference>
<dbReference type="PROSITE" id="PS50994">
    <property type="entry name" value="INTEGRASE"/>
    <property type="match status" value="1"/>
</dbReference>